<accession>A0A2I0I2W4</accession>
<protein>
    <submittedName>
        <fullName evidence="2">Uncharacterized protein</fullName>
    </submittedName>
</protein>
<proteinExistence type="predicted"/>
<dbReference type="EMBL" id="PGOL01004155">
    <property type="protein sequence ID" value="PKI38277.1"/>
    <property type="molecule type" value="Genomic_DNA"/>
</dbReference>
<evidence type="ECO:0000313" key="2">
    <source>
        <dbReference type="EMBL" id="PKI38277.1"/>
    </source>
</evidence>
<dbReference type="STRING" id="22663.A0A2I0I2W4"/>
<evidence type="ECO:0000313" key="3">
    <source>
        <dbReference type="Proteomes" id="UP000233551"/>
    </source>
</evidence>
<feature type="compositionally biased region" description="Low complexity" evidence="1">
    <location>
        <begin position="23"/>
        <end position="32"/>
    </location>
</feature>
<keyword evidence="3" id="KW-1185">Reference proteome</keyword>
<evidence type="ECO:0000256" key="1">
    <source>
        <dbReference type="SAM" id="MobiDB-lite"/>
    </source>
</evidence>
<dbReference type="GO" id="GO:0006893">
    <property type="term" value="P:Golgi to plasma membrane transport"/>
    <property type="evidence" value="ECO:0007669"/>
    <property type="project" value="TreeGrafter"/>
</dbReference>
<dbReference type="GO" id="GO:0000145">
    <property type="term" value="C:exocyst"/>
    <property type="evidence" value="ECO:0007669"/>
    <property type="project" value="TreeGrafter"/>
</dbReference>
<reference evidence="2 3" key="1">
    <citation type="submission" date="2017-11" db="EMBL/GenBank/DDBJ databases">
        <title>De-novo sequencing of pomegranate (Punica granatum L.) genome.</title>
        <authorList>
            <person name="Akparov Z."/>
            <person name="Amiraslanov A."/>
            <person name="Hajiyeva S."/>
            <person name="Abbasov M."/>
            <person name="Kaur K."/>
            <person name="Hamwieh A."/>
            <person name="Solovyev V."/>
            <person name="Salamov A."/>
            <person name="Braich B."/>
            <person name="Kosarev P."/>
            <person name="Mahmoud A."/>
            <person name="Hajiyev E."/>
            <person name="Babayeva S."/>
            <person name="Izzatullayeva V."/>
            <person name="Mammadov A."/>
            <person name="Mammadov A."/>
            <person name="Sharifova S."/>
            <person name="Ojaghi J."/>
            <person name="Eynullazada K."/>
            <person name="Bayramov B."/>
            <person name="Abdulazimova A."/>
            <person name="Shahmuradov I."/>
        </authorList>
    </citation>
    <scope>NUCLEOTIDE SEQUENCE [LARGE SCALE GENOMIC DNA]</scope>
    <source>
        <strain evidence="3">cv. AG2017</strain>
        <tissue evidence="2">Leaf</tissue>
    </source>
</reference>
<dbReference type="InterPro" id="IPR009976">
    <property type="entry name" value="Sec10-like"/>
</dbReference>
<dbReference type="Proteomes" id="UP000233551">
    <property type="component" value="Unassembled WGS sequence"/>
</dbReference>
<dbReference type="AlphaFoldDB" id="A0A2I0I2W4"/>
<sequence>MLAGSSLDLPIPQTKRIQRQNRSSPSLSLSDSSFKEMKESRDGTRPDRASKSSSASSLPLILDIEDFKGDFSFDALFGNLVNDRLPSFQDEEADSAEGHGGGNEFLANGNIRTDSKSAQGLSAPLFPEVDALLTLFKDSCRELVDLRKQIDGRLYNLKKEVSAQDSKHRKTLSE</sequence>
<dbReference type="PANTHER" id="PTHR12100">
    <property type="entry name" value="SEC10"/>
    <property type="match status" value="1"/>
</dbReference>
<organism evidence="2 3">
    <name type="scientific">Punica granatum</name>
    <name type="common">Pomegranate</name>
    <dbReference type="NCBI Taxonomy" id="22663"/>
    <lineage>
        <taxon>Eukaryota</taxon>
        <taxon>Viridiplantae</taxon>
        <taxon>Streptophyta</taxon>
        <taxon>Embryophyta</taxon>
        <taxon>Tracheophyta</taxon>
        <taxon>Spermatophyta</taxon>
        <taxon>Magnoliopsida</taxon>
        <taxon>eudicotyledons</taxon>
        <taxon>Gunneridae</taxon>
        <taxon>Pentapetalae</taxon>
        <taxon>rosids</taxon>
        <taxon>malvids</taxon>
        <taxon>Myrtales</taxon>
        <taxon>Lythraceae</taxon>
        <taxon>Punica</taxon>
    </lineage>
</organism>
<dbReference type="GO" id="GO:0006887">
    <property type="term" value="P:exocytosis"/>
    <property type="evidence" value="ECO:0007669"/>
    <property type="project" value="TreeGrafter"/>
</dbReference>
<dbReference type="PANTHER" id="PTHR12100:SF0">
    <property type="entry name" value="EXOCYST COMPLEX COMPONENT 5"/>
    <property type="match status" value="1"/>
</dbReference>
<gene>
    <name evidence="2" type="ORF">CRG98_041324</name>
</gene>
<feature type="region of interest" description="Disordered" evidence="1">
    <location>
        <begin position="1"/>
        <end position="56"/>
    </location>
</feature>
<feature type="non-terminal residue" evidence="2">
    <location>
        <position position="174"/>
    </location>
</feature>
<name>A0A2I0I2W4_PUNGR</name>
<feature type="compositionally biased region" description="Basic and acidic residues" evidence="1">
    <location>
        <begin position="33"/>
        <end position="50"/>
    </location>
</feature>
<comment type="caution">
    <text evidence="2">The sequence shown here is derived from an EMBL/GenBank/DDBJ whole genome shotgun (WGS) entry which is preliminary data.</text>
</comment>
<feature type="region of interest" description="Disordered" evidence="1">
    <location>
        <begin position="88"/>
        <end position="107"/>
    </location>
</feature>